<evidence type="ECO:0000256" key="5">
    <source>
        <dbReference type="ARBA" id="ARBA00023123"/>
    </source>
</evidence>
<dbReference type="EMBL" id="UYYG01001169">
    <property type="protein sequence ID" value="VDN58500.1"/>
    <property type="molecule type" value="Genomic_DNA"/>
</dbReference>
<evidence type="ECO:0000259" key="10">
    <source>
        <dbReference type="PROSITE" id="PS51456"/>
    </source>
</evidence>
<feature type="domain" description="Myosin motor" evidence="10">
    <location>
        <begin position="91"/>
        <end position="659"/>
    </location>
</feature>
<keyword evidence="4" id="KW-0175">Coiled coil</keyword>
<dbReference type="PROSITE" id="PS51456">
    <property type="entry name" value="MYOSIN_MOTOR"/>
    <property type="match status" value="1"/>
</dbReference>
<keyword evidence="3 8" id="KW-0067">ATP-binding</keyword>
<gene>
    <name evidence="12" type="ORF">DME_LOCUS8473</name>
</gene>
<dbReference type="FunFam" id="1.20.120.720:FF:000001">
    <property type="entry name" value="Myosin heavy chain, muscle"/>
    <property type="match status" value="1"/>
</dbReference>
<dbReference type="PANTHER" id="PTHR13140:SF857">
    <property type="entry name" value="MYOSIN-11"/>
    <property type="match status" value="1"/>
</dbReference>
<dbReference type="Proteomes" id="UP000274756">
    <property type="component" value="Unassembled WGS sequence"/>
</dbReference>
<dbReference type="GO" id="GO:0016459">
    <property type="term" value="C:myosin complex"/>
    <property type="evidence" value="ECO:0007669"/>
    <property type="project" value="UniProtKB-KW"/>
</dbReference>
<dbReference type="GO" id="GO:0005524">
    <property type="term" value="F:ATP binding"/>
    <property type="evidence" value="ECO:0007669"/>
    <property type="project" value="UniProtKB-UniRule"/>
</dbReference>
<dbReference type="InterPro" id="IPR008989">
    <property type="entry name" value="Myosin_S1_N"/>
</dbReference>
<dbReference type="Gene3D" id="1.10.10.820">
    <property type="match status" value="1"/>
</dbReference>
<evidence type="ECO:0000256" key="9">
    <source>
        <dbReference type="SAM" id="Phobius"/>
    </source>
</evidence>
<dbReference type="GO" id="GO:0000146">
    <property type="term" value="F:microfilament motor activity"/>
    <property type="evidence" value="ECO:0007669"/>
    <property type="project" value="TreeGrafter"/>
</dbReference>
<evidence type="ECO:0000313" key="13">
    <source>
        <dbReference type="Proteomes" id="UP000038040"/>
    </source>
</evidence>
<reference evidence="12 14" key="2">
    <citation type="submission" date="2018-11" db="EMBL/GenBank/DDBJ databases">
        <authorList>
            <consortium name="Pathogen Informatics"/>
        </authorList>
    </citation>
    <scope>NUCLEOTIDE SEQUENCE [LARGE SCALE GENOMIC DNA]</scope>
</reference>
<feature type="binding site" evidence="8">
    <location>
        <begin position="185"/>
        <end position="192"/>
    </location>
    <ligand>
        <name>ATP</name>
        <dbReference type="ChEBI" id="CHEBI:30616"/>
    </ligand>
</feature>
<evidence type="ECO:0000259" key="11">
    <source>
        <dbReference type="PROSITE" id="PS51844"/>
    </source>
</evidence>
<organism evidence="13 15">
    <name type="scientific">Dracunculus medinensis</name>
    <name type="common">Guinea worm</name>
    <dbReference type="NCBI Taxonomy" id="318479"/>
    <lineage>
        <taxon>Eukaryota</taxon>
        <taxon>Metazoa</taxon>
        <taxon>Ecdysozoa</taxon>
        <taxon>Nematoda</taxon>
        <taxon>Chromadorea</taxon>
        <taxon>Rhabditida</taxon>
        <taxon>Spirurina</taxon>
        <taxon>Dracunculoidea</taxon>
        <taxon>Dracunculidae</taxon>
        <taxon>Dracunculus</taxon>
    </lineage>
</organism>
<dbReference type="STRING" id="318479.A0A0N4UBK6"/>
<dbReference type="Gene3D" id="1.20.58.530">
    <property type="match status" value="1"/>
</dbReference>
<keyword evidence="2 8" id="KW-0547">Nucleotide-binding</keyword>
<dbReference type="Proteomes" id="UP000038040">
    <property type="component" value="Unplaced"/>
</dbReference>
<dbReference type="Pfam" id="PF00063">
    <property type="entry name" value="Myosin_head"/>
    <property type="match status" value="1"/>
</dbReference>
<proteinExistence type="inferred from homology"/>
<comment type="similarity">
    <text evidence="1 8">Belongs to the TRAFAC class myosin-kinesin ATPase superfamily. Myosin family.</text>
</comment>
<evidence type="ECO:0000313" key="14">
    <source>
        <dbReference type="Proteomes" id="UP000274756"/>
    </source>
</evidence>
<evidence type="ECO:0000256" key="7">
    <source>
        <dbReference type="ARBA" id="ARBA00023203"/>
    </source>
</evidence>
<dbReference type="PANTHER" id="PTHR13140">
    <property type="entry name" value="MYOSIN"/>
    <property type="match status" value="1"/>
</dbReference>
<evidence type="ECO:0000313" key="12">
    <source>
        <dbReference type="EMBL" id="VDN58500.1"/>
    </source>
</evidence>
<dbReference type="GO" id="GO:0060972">
    <property type="term" value="P:left/right pattern formation"/>
    <property type="evidence" value="ECO:0007669"/>
    <property type="project" value="UniProtKB-ARBA"/>
</dbReference>
<dbReference type="InterPro" id="IPR001609">
    <property type="entry name" value="Myosin_head_motor_dom-like"/>
</dbReference>
<protein>
    <submittedName>
        <fullName evidence="15">Myosin motor domain-containing protein</fullName>
    </submittedName>
</protein>
<keyword evidence="7 8" id="KW-0009">Actin-binding</keyword>
<keyword evidence="9" id="KW-1133">Transmembrane helix</keyword>
<sequence>MRDKRYSMDSFRDDLDCFSVKRVEAIVDPIVHSEWAEKRYVWAPDRNEGFLLASLIEDLPEDCAKIRMVQTGKEVIINKEDLQSVNPPKFEKVEDMSSLSYLNEASVLHNLRQRYYSSLIYTYSGLFCVAINPYKKMPNIYSEIVIERYRGRRRNQLPPHIFAVAEDAYRKMLYQQENQSILCTGESGAGKTENTKKVVQYLVYIAGLSRHVGNNLNPNRLDDQLEKQLLQANAILEAFGNSKTIKNDNSSRFGKLIRINFDQSGLILGGNIEYYLLEKSRIVRQAPTERSFHFFYQMLKGNFVDKKSLLMENDINNYRFLSNGDINIIDINDSNEFKVTISAMQIMGFQCDEISAIIRMSSAVLLLGNVVFSQLQNSDQAFLEDDTVMQKVCCLLGLPVSDCTKAFLKPRIKVGRDFVHKSQNQEQTQYNIESIAKACYEKMFHWLISRINRSLGRSSRGISTFVGILDIAGFEIFELNGFEQLCINYTNEKLQQLFNNTMFIIEQEEYRMEGIEWDFIDFGLNLQPTIDLIEKPMGILALLDEQCLFPKATDKSLVEKIFIHQSKHPKLIKPERKSKSDFAIIHYAGRVDYIAEQWLMKNMDPLNDNVIYLLQSSSDLFIKELWKNGRFFSIRLIYNYSNALYIVKIFLILWIIYSN</sequence>
<evidence type="ECO:0000256" key="6">
    <source>
        <dbReference type="ARBA" id="ARBA00023175"/>
    </source>
</evidence>
<dbReference type="AlphaFoldDB" id="A0A0N4UBK6"/>
<dbReference type="FunFam" id="3.40.850.10:FF:000101">
    <property type="entry name" value="Slow myosin heavy chain 2"/>
    <property type="match status" value="1"/>
</dbReference>
<dbReference type="SMART" id="SM00242">
    <property type="entry name" value="MYSc"/>
    <property type="match status" value="1"/>
</dbReference>
<reference evidence="15" key="1">
    <citation type="submission" date="2017-02" db="UniProtKB">
        <authorList>
            <consortium name="WormBaseParasite"/>
        </authorList>
    </citation>
    <scope>IDENTIFICATION</scope>
</reference>
<keyword evidence="5 8" id="KW-0518">Myosin</keyword>
<dbReference type="SUPFAM" id="SSF52540">
    <property type="entry name" value="P-loop containing nucleoside triphosphate hydrolases"/>
    <property type="match status" value="1"/>
</dbReference>
<dbReference type="PROSITE" id="PS51844">
    <property type="entry name" value="SH3_LIKE"/>
    <property type="match status" value="1"/>
</dbReference>
<dbReference type="Gene3D" id="3.40.850.10">
    <property type="entry name" value="Kinesin motor domain"/>
    <property type="match status" value="1"/>
</dbReference>
<keyword evidence="9" id="KW-0472">Membrane</keyword>
<dbReference type="Gene3D" id="1.20.120.720">
    <property type="entry name" value="Myosin VI head, motor domain, U50 subdomain"/>
    <property type="match status" value="1"/>
</dbReference>
<feature type="transmembrane region" description="Helical" evidence="9">
    <location>
        <begin position="637"/>
        <end position="657"/>
    </location>
</feature>
<evidence type="ECO:0000256" key="8">
    <source>
        <dbReference type="PROSITE-ProRule" id="PRU00782"/>
    </source>
</evidence>
<comment type="caution">
    <text evidence="8">Lacks conserved residue(s) required for the propagation of feature annotation.</text>
</comment>
<accession>A0A0N4UBK6</accession>
<evidence type="ECO:0000256" key="2">
    <source>
        <dbReference type="ARBA" id="ARBA00022741"/>
    </source>
</evidence>
<dbReference type="GO" id="GO:0051015">
    <property type="term" value="F:actin filament binding"/>
    <property type="evidence" value="ECO:0007669"/>
    <property type="project" value="InterPro"/>
</dbReference>
<dbReference type="Gene3D" id="2.30.30.360">
    <property type="entry name" value="Myosin S1 fragment, N-terminal"/>
    <property type="match status" value="1"/>
</dbReference>
<dbReference type="GO" id="GO:0005863">
    <property type="term" value="C:striated muscle myosin thick filament"/>
    <property type="evidence" value="ECO:0007669"/>
    <property type="project" value="UniProtKB-ARBA"/>
</dbReference>
<name>A0A0N4UBK6_DRAME</name>
<dbReference type="InterPro" id="IPR004009">
    <property type="entry name" value="SH3_Myosin"/>
</dbReference>
<feature type="domain" description="Myosin N-terminal SH3-like" evidence="11">
    <location>
        <begin position="36"/>
        <end position="87"/>
    </location>
</feature>
<dbReference type="PRINTS" id="PR00193">
    <property type="entry name" value="MYOSINHEAVY"/>
</dbReference>
<dbReference type="InterPro" id="IPR027417">
    <property type="entry name" value="P-loop_NTPase"/>
</dbReference>
<dbReference type="GO" id="GO:0016020">
    <property type="term" value="C:membrane"/>
    <property type="evidence" value="ECO:0007669"/>
    <property type="project" value="TreeGrafter"/>
</dbReference>
<dbReference type="OrthoDB" id="10055605at2759"/>
<evidence type="ECO:0000256" key="3">
    <source>
        <dbReference type="ARBA" id="ARBA00022840"/>
    </source>
</evidence>
<dbReference type="InterPro" id="IPR036961">
    <property type="entry name" value="Kinesin_motor_dom_sf"/>
</dbReference>
<dbReference type="GO" id="GO:0007015">
    <property type="term" value="P:actin filament organization"/>
    <property type="evidence" value="ECO:0007669"/>
    <property type="project" value="TreeGrafter"/>
</dbReference>
<keyword evidence="9" id="KW-0812">Transmembrane</keyword>
<keyword evidence="14" id="KW-1185">Reference proteome</keyword>
<keyword evidence="6 8" id="KW-0505">Motor protein</keyword>
<dbReference type="Pfam" id="PF02736">
    <property type="entry name" value="Myosin_N"/>
    <property type="match status" value="1"/>
</dbReference>
<evidence type="ECO:0000256" key="4">
    <source>
        <dbReference type="ARBA" id="ARBA00023054"/>
    </source>
</evidence>
<dbReference type="WBParaSite" id="DME_0000459001-mRNA-1">
    <property type="protein sequence ID" value="DME_0000459001-mRNA-1"/>
    <property type="gene ID" value="DME_0000459001"/>
</dbReference>
<evidence type="ECO:0000256" key="1">
    <source>
        <dbReference type="ARBA" id="ARBA00008314"/>
    </source>
</evidence>
<evidence type="ECO:0000313" key="15">
    <source>
        <dbReference type="WBParaSite" id="DME_0000459001-mRNA-1"/>
    </source>
</evidence>
<dbReference type="FunFam" id="1.10.10.820:FF:000001">
    <property type="entry name" value="Myosin heavy chain"/>
    <property type="match status" value="1"/>
</dbReference>